<accession>A0ABM9NPT6</accession>
<dbReference type="Gene3D" id="2.40.50.140">
    <property type="entry name" value="Nucleic acid-binding proteins"/>
    <property type="match status" value="1"/>
</dbReference>
<dbReference type="InterPro" id="IPR002312">
    <property type="entry name" value="Asp/Asn-tRNA-synth_IIb"/>
</dbReference>
<evidence type="ECO:0000256" key="7">
    <source>
        <dbReference type="ARBA" id="ARBA00023146"/>
    </source>
</evidence>
<feature type="binding site" evidence="8">
    <location>
        <position position="217"/>
    </location>
    <ligand>
        <name>L-aspartate</name>
        <dbReference type="ChEBI" id="CHEBI:29991"/>
    </ligand>
</feature>
<keyword evidence="5 8" id="KW-0067">ATP-binding</keyword>
<sequence>MRTNYCGHLNINNDGQKVIVCGWVDSYRNLGKLIFINLRDREGIVQVFFDSKNNELFKKAVDLRNEFCIKIIGTVRIRKKHQQNKNTNTGEIEIFAENIEVFNKSDPLPLDNNQINMEENRLKYRYLDLRRPEMFKRLYIRSKITNFIHKFMDENGFLNIETPILSKSTPEGARDYIVPSRIYKGKFYALPQSPQILKQILMISGVDRYYQIAKCFRDEDLRSDRQPEFTQIDVEASFITSKNIIKIMEYMICSLWFKFKNIDLGVFPVMTYAEVMKRYGTDKPDLRNPIELIDIYDSIKYFEHTTFLKLKNNIEKCGVALKISGSFLLTNKQLNDFIKVIFVDNVDIFGWIKINDCSKGLKGIQSSVFKFLNIDFLKTIINCTSAINGDILFFSIGEYNEVSYLMSMIRQKIGYNLKLIKTDSWRPLWIVDFPMFKNDIKNTFTSVHHPFTAPKKITLKDLIKKPESVISESYDLIINGYEIGGGSVRINNTKMQEIVFDILGISKKEQNLKFKFLLDALKYGAPPHAGIAFGLDRIVMLLTDTDNIRDVIAFPKTTSASCLMVNAPSDINKNMLSDLFKF</sequence>
<dbReference type="SUPFAM" id="SSF55681">
    <property type="entry name" value="Class II aaRS and biotin synthetases"/>
    <property type="match status" value="1"/>
</dbReference>
<comment type="subunit">
    <text evidence="8">Homodimer.</text>
</comment>
<evidence type="ECO:0000256" key="5">
    <source>
        <dbReference type="ARBA" id="ARBA00022840"/>
    </source>
</evidence>
<comment type="function">
    <text evidence="8">Catalyzes the attachment of L-aspartate to tRNA(Asp) in a two-step reaction: L-aspartate is first activated by ATP to form Asp-AMP and then transferred to the acceptor end of tRNA(Asp).</text>
</comment>
<dbReference type="Proteomes" id="UP001497533">
    <property type="component" value="Chromosome"/>
</dbReference>
<comment type="catalytic activity">
    <reaction evidence="8">
        <text>tRNA(Asp) + L-aspartate + ATP = L-aspartyl-tRNA(Asp) + AMP + diphosphate</text>
        <dbReference type="Rhea" id="RHEA:19649"/>
        <dbReference type="Rhea" id="RHEA-COMP:9660"/>
        <dbReference type="Rhea" id="RHEA-COMP:9678"/>
        <dbReference type="ChEBI" id="CHEBI:29991"/>
        <dbReference type="ChEBI" id="CHEBI:30616"/>
        <dbReference type="ChEBI" id="CHEBI:33019"/>
        <dbReference type="ChEBI" id="CHEBI:78442"/>
        <dbReference type="ChEBI" id="CHEBI:78516"/>
        <dbReference type="ChEBI" id="CHEBI:456215"/>
        <dbReference type="EC" id="6.1.1.12"/>
    </reaction>
</comment>
<proteinExistence type="inferred from homology"/>
<organism evidence="10 11">
    <name type="scientific">Candidatus Providencia siddallii</name>
    <dbReference type="NCBI Taxonomy" id="1715285"/>
    <lineage>
        <taxon>Bacteria</taxon>
        <taxon>Pseudomonadati</taxon>
        <taxon>Pseudomonadota</taxon>
        <taxon>Gammaproteobacteria</taxon>
        <taxon>Enterobacterales</taxon>
        <taxon>Morganellaceae</taxon>
        <taxon>Providencia</taxon>
    </lineage>
</organism>
<dbReference type="Gene3D" id="3.30.1360.30">
    <property type="entry name" value="GAD-like domain"/>
    <property type="match status" value="1"/>
</dbReference>
<dbReference type="GO" id="GO:0004815">
    <property type="term" value="F:aspartate-tRNA ligase activity"/>
    <property type="evidence" value="ECO:0007669"/>
    <property type="project" value="UniProtKB-EC"/>
</dbReference>
<keyword evidence="2 8" id="KW-0963">Cytoplasm</keyword>
<evidence type="ECO:0000313" key="11">
    <source>
        <dbReference type="Proteomes" id="UP001497533"/>
    </source>
</evidence>
<dbReference type="EMBL" id="OZ034688">
    <property type="protein sequence ID" value="CAL1329509.1"/>
    <property type="molecule type" value="Genomic_DNA"/>
</dbReference>
<keyword evidence="11" id="KW-1185">Reference proteome</keyword>
<dbReference type="Gene3D" id="3.30.930.10">
    <property type="entry name" value="Bira Bifunctional Protein, Domain 2"/>
    <property type="match status" value="1"/>
</dbReference>
<dbReference type="InterPro" id="IPR045864">
    <property type="entry name" value="aa-tRNA-synth_II/BPL/LPL"/>
</dbReference>
<dbReference type="NCBIfam" id="TIGR00459">
    <property type="entry name" value="aspS_bact"/>
    <property type="match status" value="1"/>
</dbReference>
<dbReference type="CDD" id="cd00777">
    <property type="entry name" value="AspRS_core"/>
    <property type="match status" value="1"/>
</dbReference>
<dbReference type="Pfam" id="PF01336">
    <property type="entry name" value="tRNA_anti-codon"/>
    <property type="match status" value="1"/>
</dbReference>
<feature type="binding site" evidence="8">
    <location>
        <position position="482"/>
    </location>
    <ligand>
        <name>ATP</name>
        <dbReference type="ChEBI" id="CHEBI:30616"/>
    </ligand>
</feature>
<evidence type="ECO:0000256" key="6">
    <source>
        <dbReference type="ARBA" id="ARBA00022917"/>
    </source>
</evidence>
<name>A0ABM9NPT6_9GAMM</name>
<feature type="binding site" evidence="8">
    <location>
        <begin position="217"/>
        <end position="219"/>
    </location>
    <ligand>
        <name>ATP</name>
        <dbReference type="ChEBI" id="CHEBI:30616"/>
    </ligand>
</feature>
<feature type="binding site" evidence="8">
    <location>
        <position position="226"/>
    </location>
    <ligand>
        <name>ATP</name>
        <dbReference type="ChEBI" id="CHEBI:30616"/>
    </ligand>
</feature>
<dbReference type="InterPro" id="IPR004365">
    <property type="entry name" value="NA-bd_OB_tRNA"/>
</dbReference>
<dbReference type="SUPFAM" id="SSF55261">
    <property type="entry name" value="GAD domain-like"/>
    <property type="match status" value="1"/>
</dbReference>
<gene>
    <name evidence="8 10" type="primary">aspS</name>
    <name evidence="10" type="ORF">PRHACTZTBTEA_603</name>
</gene>
<dbReference type="HAMAP" id="MF_00044">
    <property type="entry name" value="Asp_tRNA_synth_type1"/>
    <property type="match status" value="1"/>
</dbReference>
<dbReference type="InterPro" id="IPR004364">
    <property type="entry name" value="Aa-tRNA-synt_II"/>
</dbReference>
<dbReference type="InterPro" id="IPR004115">
    <property type="entry name" value="GAD-like_sf"/>
</dbReference>
<feature type="binding site" evidence="8">
    <location>
        <begin position="534"/>
        <end position="537"/>
    </location>
    <ligand>
        <name>ATP</name>
        <dbReference type="ChEBI" id="CHEBI:30616"/>
    </ligand>
</feature>
<reference evidence="10" key="1">
    <citation type="submission" date="2024-04" db="EMBL/GenBank/DDBJ databases">
        <authorList>
            <person name="Manzano-Marin A."/>
            <person name="Manzano-Marin A."/>
            <person name="Alejandro Manzano Marin A."/>
        </authorList>
    </citation>
    <scope>NUCLEOTIDE SEQUENCE [LARGE SCALE GENOMIC DNA]</scope>
    <source>
        <strain evidence="10">TABTEA</strain>
    </source>
</reference>
<dbReference type="Pfam" id="PF00152">
    <property type="entry name" value="tRNA-synt_2"/>
    <property type="match status" value="1"/>
</dbReference>
<evidence type="ECO:0000256" key="8">
    <source>
        <dbReference type="HAMAP-Rule" id="MF_00044"/>
    </source>
</evidence>
<dbReference type="EC" id="6.1.1.12" evidence="8"/>
<dbReference type="InterPro" id="IPR047089">
    <property type="entry name" value="Asp-tRNA-ligase_1_N"/>
</dbReference>
<dbReference type="SUPFAM" id="SSF50249">
    <property type="entry name" value="Nucleic acid-binding proteins"/>
    <property type="match status" value="1"/>
</dbReference>
<feature type="binding site" evidence="8">
    <location>
        <position position="489"/>
    </location>
    <ligand>
        <name>L-aspartate</name>
        <dbReference type="ChEBI" id="CHEBI:29991"/>
    </ligand>
</feature>
<dbReference type="InterPro" id="IPR047090">
    <property type="entry name" value="AspRS_core"/>
</dbReference>
<dbReference type="InterPro" id="IPR006195">
    <property type="entry name" value="aa-tRNA-synth_II"/>
</dbReference>
<dbReference type="PROSITE" id="PS50862">
    <property type="entry name" value="AA_TRNA_LIGASE_II"/>
    <property type="match status" value="1"/>
</dbReference>
<evidence type="ECO:0000256" key="3">
    <source>
        <dbReference type="ARBA" id="ARBA00022598"/>
    </source>
</evidence>
<feature type="binding site" evidence="8">
    <location>
        <position position="448"/>
    </location>
    <ligand>
        <name>L-aspartate</name>
        <dbReference type="ChEBI" id="CHEBI:29991"/>
    </ligand>
</feature>
<dbReference type="PANTHER" id="PTHR22594">
    <property type="entry name" value="ASPARTYL/LYSYL-TRNA SYNTHETASE"/>
    <property type="match status" value="1"/>
</dbReference>
<dbReference type="PRINTS" id="PR01042">
    <property type="entry name" value="TRNASYNTHASP"/>
</dbReference>
<evidence type="ECO:0000256" key="2">
    <source>
        <dbReference type="ARBA" id="ARBA00022490"/>
    </source>
</evidence>
<comment type="subcellular location">
    <subcellularLocation>
        <location evidence="8">Cytoplasm</location>
    </subcellularLocation>
</comment>
<evidence type="ECO:0000313" key="10">
    <source>
        <dbReference type="EMBL" id="CAL1329509.1"/>
    </source>
</evidence>
<comment type="caution">
    <text evidence="8">Lacks conserved residue(s) required for the propagation of feature annotation.</text>
</comment>
<dbReference type="RefSeq" id="WP_341764964.1">
    <property type="nucleotide sequence ID" value="NZ_OZ034688.1"/>
</dbReference>
<dbReference type="InterPro" id="IPR012340">
    <property type="entry name" value="NA-bd_OB-fold"/>
</dbReference>
<comment type="similarity">
    <text evidence="1 8">Belongs to the class-II aminoacyl-tRNA synthetase family. Type 1 subfamily.</text>
</comment>
<feature type="binding site" evidence="8">
    <location>
        <position position="171"/>
    </location>
    <ligand>
        <name>L-aspartate</name>
        <dbReference type="ChEBI" id="CHEBI:29991"/>
    </ligand>
</feature>
<keyword evidence="4 8" id="KW-0547">Nucleotide-binding</keyword>
<dbReference type="CDD" id="cd04317">
    <property type="entry name" value="EcAspRS_like_N"/>
    <property type="match status" value="1"/>
</dbReference>
<dbReference type="NCBIfam" id="NF001750">
    <property type="entry name" value="PRK00476.1"/>
    <property type="match status" value="1"/>
</dbReference>
<keyword evidence="7 8" id="KW-0030">Aminoacyl-tRNA synthetase</keyword>
<evidence type="ECO:0000259" key="9">
    <source>
        <dbReference type="PROSITE" id="PS50862"/>
    </source>
</evidence>
<feature type="region of interest" description="Aspartate" evidence="8">
    <location>
        <begin position="195"/>
        <end position="198"/>
    </location>
</feature>
<feature type="domain" description="Aminoacyl-transfer RNA synthetases class-II family profile" evidence="9">
    <location>
        <begin position="140"/>
        <end position="555"/>
    </location>
</feature>
<keyword evidence="3 8" id="KW-0436">Ligase</keyword>
<dbReference type="InterPro" id="IPR004524">
    <property type="entry name" value="Asp-tRNA-ligase_1"/>
</dbReference>
<evidence type="ECO:0000256" key="1">
    <source>
        <dbReference type="ARBA" id="ARBA00006303"/>
    </source>
</evidence>
<evidence type="ECO:0000256" key="4">
    <source>
        <dbReference type="ARBA" id="ARBA00022741"/>
    </source>
</evidence>
<keyword evidence="6 8" id="KW-0648">Protein biosynthesis</keyword>
<dbReference type="PANTHER" id="PTHR22594:SF5">
    <property type="entry name" value="ASPARTATE--TRNA LIGASE, MITOCHONDRIAL"/>
    <property type="match status" value="1"/>
</dbReference>
<protein>
    <recommendedName>
        <fullName evidence="8">Aspartate--tRNA ligase</fullName>
        <ecNumber evidence="8">6.1.1.12</ecNumber>
    </recommendedName>
    <alternativeName>
        <fullName evidence="8">Aspartyl-tRNA synthetase</fullName>
        <shortName evidence="8">AspRS</shortName>
    </alternativeName>
</protein>